<keyword evidence="3" id="KW-1185">Reference proteome</keyword>
<sequence>VSEAMKTTTVKIMVDGLTQPSASRFAPLLFNAFDEIKGESVVAALFKAMRSSTVSVTFLRSAVDLLVFFVSEPIPSAQLLLFAKSNTNTFPLNILFSPAFESDESIVKKLLIVCKRLVEDPELQQSWSQYRQQFTNLSISGNYDIGPIATDILGMLGQEGESDYNMMFVSSLIN</sequence>
<feature type="non-terminal residue" evidence="2">
    <location>
        <position position="1"/>
    </location>
</feature>
<dbReference type="Proteomes" id="UP001328107">
    <property type="component" value="Unassembled WGS sequence"/>
</dbReference>
<accession>A0AAN5DHR6</accession>
<proteinExistence type="predicted"/>
<protein>
    <submittedName>
        <fullName evidence="2">Uncharacterized protein</fullName>
    </submittedName>
</protein>
<organism evidence="2 3">
    <name type="scientific">Pristionchus mayeri</name>
    <dbReference type="NCBI Taxonomy" id="1317129"/>
    <lineage>
        <taxon>Eukaryota</taxon>
        <taxon>Metazoa</taxon>
        <taxon>Ecdysozoa</taxon>
        <taxon>Nematoda</taxon>
        <taxon>Chromadorea</taxon>
        <taxon>Rhabditida</taxon>
        <taxon>Rhabditina</taxon>
        <taxon>Diplogasteromorpha</taxon>
        <taxon>Diplogasteroidea</taxon>
        <taxon>Neodiplogasteridae</taxon>
        <taxon>Pristionchus</taxon>
    </lineage>
</organism>
<dbReference type="EMBL" id="BTRK01000033">
    <property type="protein sequence ID" value="GMR63245.1"/>
    <property type="molecule type" value="Genomic_DNA"/>
</dbReference>
<name>A0AAN5DHR6_9BILA</name>
<comment type="caution">
    <text evidence="2">The sequence shown here is derived from an EMBL/GenBank/DDBJ whole genome shotgun (WGS) entry which is preliminary data.</text>
</comment>
<gene>
    <name evidence="1" type="ORF">PMAYCL1PPCAC_03616</name>
    <name evidence="2" type="ORF">PMAYCL1PPCAC_33440</name>
</gene>
<reference evidence="3" key="1">
    <citation type="submission" date="2022-10" db="EMBL/GenBank/DDBJ databases">
        <title>Genome assembly of Pristionchus species.</title>
        <authorList>
            <person name="Yoshida K."/>
            <person name="Sommer R.J."/>
        </authorList>
    </citation>
    <scope>NUCLEOTIDE SEQUENCE [LARGE SCALE GENOMIC DNA]</scope>
    <source>
        <strain evidence="3">RS5460</strain>
    </source>
</reference>
<evidence type="ECO:0000313" key="2">
    <source>
        <dbReference type="EMBL" id="GMR63245.1"/>
    </source>
</evidence>
<evidence type="ECO:0000313" key="1">
    <source>
        <dbReference type="EMBL" id="GMR33421.1"/>
    </source>
</evidence>
<evidence type="ECO:0000313" key="3">
    <source>
        <dbReference type="Proteomes" id="UP001328107"/>
    </source>
</evidence>
<dbReference type="EMBL" id="BTRK01000001">
    <property type="protein sequence ID" value="GMR33421.1"/>
    <property type="molecule type" value="Genomic_DNA"/>
</dbReference>
<dbReference type="AlphaFoldDB" id="A0AAN5DHR6"/>
<reference evidence="2" key="2">
    <citation type="submission" date="2023-06" db="EMBL/GenBank/DDBJ databases">
        <title>Genome assembly of Pristionchus species.</title>
        <authorList>
            <person name="Yoshida K."/>
            <person name="Sommer R.J."/>
        </authorList>
    </citation>
    <scope>NUCLEOTIDE SEQUENCE</scope>
    <source>
        <strain evidence="2">RS5460</strain>
    </source>
</reference>